<evidence type="ECO:0000313" key="3">
    <source>
        <dbReference type="Proteomes" id="UP000581206"/>
    </source>
</evidence>
<dbReference type="AlphaFoldDB" id="A0A7X6KWU1"/>
<protein>
    <submittedName>
        <fullName evidence="2">DUF1540 domain-containing protein</fullName>
    </submittedName>
</protein>
<evidence type="ECO:0000313" key="2">
    <source>
        <dbReference type="EMBL" id="NKY23488.1"/>
    </source>
</evidence>
<sequence length="99" mass="10002">MSTLADLPAITECSVAGCSYNHDHACGAAAITVGAAGSDAQCATFIPLNIKGGLDRVISHVGACQRVDCTHNHSLECGADSIRVGSGHDAADCLTYAKA</sequence>
<dbReference type="RefSeq" id="WP_168630619.1">
    <property type="nucleotide sequence ID" value="NZ_BONL01000006.1"/>
</dbReference>
<dbReference type="EMBL" id="JAAXOX010000006">
    <property type="protein sequence ID" value="NKY23488.1"/>
    <property type="molecule type" value="Genomic_DNA"/>
</dbReference>
<feature type="domain" description="DUF1540" evidence="1">
    <location>
        <begin position="64"/>
        <end position="95"/>
    </location>
</feature>
<reference evidence="2 3" key="1">
    <citation type="submission" date="2020-04" db="EMBL/GenBank/DDBJ databases">
        <title>MicrobeNet Type strains.</title>
        <authorList>
            <person name="Nicholson A.C."/>
        </authorList>
    </citation>
    <scope>NUCLEOTIDE SEQUENCE [LARGE SCALE GENOMIC DNA]</scope>
    <source>
        <strain evidence="2 3">ATCC BAA-788</strain>
    </source>
</reference>
<feature type="domain" description="DUF1540" evidence="1">
    <location>
        <begin position="12"/>
        <end position="45"/>
    </location>
</feature>
<accession>A0A7X6KWU1</accession>
<proteinExistence type="predicted"/>
<dbReference type="Proteomes" id="UP000581206">
    <property type="component" value="Unassembled WGS sequence"/>
</dbReference>
<organism evidence="2 3">
    <name type="scientific">Cellulomonas denverensis</name>
    <dbReference type="NCBI Taxonomy" id="264297"/>
    <lineage>
        <taxon>Bacteria</taxon>
        <taxon>Bacillati</taxon>
        <taxon>Actinomycetota</taxon>
        <taxon>Actinomycetes</taxon>
        <taxon>Micrococcales</taxon>
        <taxon>Cellulomonadaceae</taxon>
        <taxon>Cellulomonas</taxon>
    </lineage>
</organism>
<dbReference type="InterPro" id="IPR011437">
    <property type="entry name" value="DUF1540"/>
</dbReference>
<dbReference type="Pfam" id="PF07561">
    <property type="entry name" value="DUF1540"/>
    <property type="match status" value="2"/>
</dbReference>
<gene>
    <name evidence="2" type="ORF">HGA03_12520</name>
</gene>
<evidence type="ECO:0000259" key="1">
    <source>
        <dbReference type="Pfam" id="PF07561"/>
    </source>
</evidence>
<keyword evidence="3" id="KW-1185">Reference proteome</keyword>
<comment type="caution">
    <text evidence="2">The sequence shown here is derived from an EMBL/GenBank/DDBJ whole genome shotgun (WGS) entry which is preliminary data.</text>
</comment>
<name>A0A7X6KWU1_9CELL</name>